<feature type="transmembrane region" description="Helical" evidence="9">
    <location>
        <begin position="94"/>
        <end position="120"/>
    </location>
</feature>
<dbReference type="InterPro" id="IPR000060">
    <property type="entry name" value="BCCT_transptr"/>
</dbReference>
<evidence type="ECO:0000256" key="3">
    <source>
        <dbReference type="ARBA" id="ARBA00022448"/>
    </source>
</evidence>
<dbReference type="GO" id="GO:0022857">
    <property type="term" value="F:transmembrane transporter activity"/>
    <property type="evidence" value="ECO:0007669"/>
    <property type="project" value="InterPro"/>
</dbReference>
<dbReference type="GO" id="GO:0005886">
    <property type="term" value="C:plasma membrane"/>
    <property type="evidence" value="ECO:0007669"/>
    <property type="project" value="UniProtKB-SubCell"/>
</dbReference>
<feature type="transmembrane region" description="Helical" evidence="9">
    <location>
        <begin position="399"/>
        <end position="419"/>
    </location>
</feature>
<keyword evidence="6 9" id="KW-1133">Transmembrane helix</keyword>
<dbReference type="EMBL" id="LNQM01000003">
    <property type="protein sequence ID" value="KSU76889.1"/>
    <property type="molecule type" value="Genomic_DNA"/>
</dbReference>
<protein>
    <submittedName>
        <fullName evidence="10">Choline transporter</fullName>
    </submittedName>
</protein>
<evidence type="ECO:0000256" key="8">
    <source>
        <dbReference type="SAM" id="MobiDB-lite"/>
    </source>
</evidence>
<feature type="transmembrane region" description="Helical" evidence="9">
    <location>
        <begin position="501"/>
        <end position="520"/>
    </location>
</feature>
<dbReference type="Proteomes" id="UP000053199">
    <property type="component" value="Unassembled WGS sequence"/>
</dbReference>
<feature type="transmembrane region" description="Helical" evidence="9">
    <location>
        <begin position="526"/>
        <end position="546"/>
    </location>
</feature>
<dbReference type="OrthoDB" id="9775735at2"/>
<feature type="transmembrane region" description="Helical" evidence="9">
    <location>
        <begin position="445"/>
        <end position="471"/>
    </location>
</feature>
<feature type="transmembrane region" description="Helical" evidence="9">
    <location>
        <begin position="141"/>
        <end position="162"/>
    </location>
</feature>
<dbReference type="NCBIfam" id="NF007399">
    <property type="entry name" value="PRK09928.1"/>
    <property type="match status" value="1"/>
</dbReference>
<keyword evidence="5 9" id="KW-0812">Transmembrane</keyword>
<dbReference type="PANTHER" id="PTHR30047:SF7">
    <property type="entry name" value="HIGH-AFFINITY CHOLINE TRANSPORT PROTEIN"/>
    <property type="match status" value="1"/>
</dbReference>
<feature type="region of interest" description="Disordered" evidence="8">
    <location>
        <begin position="1"/>
        <end position="47"/>
    </location>
</feature>
<evidence type="ECO:0000256" key="1">
    <source>
        <dbReference type="ARBA" id="ARBA00004651"/>
    </source>
</evidence>
<accession>A0A0V8IQ95</accession>
<reference evidence="10 11" key="1">
    <citation type="journal article" date="2014" name="Arch. Microbiol.">
        <title>Arthrobacter enclensis sp. nov., isolated from sediment sample.</title>
        <authorList>
            <person name="Dastager S.G."/>
            <person name="Liu Q."/>
            <person name="Tang S.K."/>
            <person name="Krishnamurthi S."/>
            <person name="Lee J.C."/>
            <person name="Li W.J."/>
        </authorList>
    </citation>
    <scope>NUCLEOTIDE SEQUENCE [LARGE SCALE GENOMIC DNA]</scope>
    <source>
        <strain evidence="10 11">NIO-1008</strain>
    </source>
</reference>
<feature type="transmembrane region" description="Helical" evidence="9">
    <location>
        <begin position="242"/>
        <end position="273"/>
    </location>
</feature>
<keyword evidence="7 9" id="KW-0472">Membrane</keyword>
<feature type="transmembrane region" description="Helical" evidence="9">
    <location>
        <begin position="279"/>
        <end position="301"/>
    </location>
</feature>
<feature type="transmembrane region" description="Helical" evidence="9">
    <location>
        <begin position="196"/>
        <end position="214"/>
    </location>
</feature>
<evidence type="ECO:0000256" key="5">
    <source>
        <dbReference type="ARBA" id="ARBA00022692"/>
    </source>
</evidence>
<evidence type="ECO:0000256" key="4">
    <source>
        <dbReference type="ARBA" id="ARBA00022475"/>
    </source>
</evidence>
<feature type="compositionally biased region" description="Polar residues" evidence="8">
    <location>
        <begin position="10"/>
        <end position="24"/>
    </location>
</feature>
<keyword evidence="4" id="KW-1003">Cell membrane</keyword>
<comment type="subcellular location">
    <subcellularLocation>
        <location evidence="1">Cell membrane</location>
        <topology evidence="1">Multi-pass membrane protein</topology>
    </subcellularLocation>
</comment>
<dbReference type="NCBIfam" id="TIGR00842">
    <property type="entry name" value="bcct"/>
    <property type="match status" value="1"/>
</dbReference>
<keyword evidence="11" id="KW-1185">Reference proteome</keyword>
<comment type="caution">
    <text evidence="10">The sequence shown here is derived from an EMBL/GenBank/DDBJ whole genome shotgun (WGS) entry which is preliminary data.</text>
</comment>
<evidence type="ECO:0000256" key="6">
    <source>
        <dbReference type="ARBA" id="ARBA00022989"/>
    </source>
</evidence>
<dbReference type="STRING" id="993070.AS031_09885"/>
<feature type="transmembrane region" description="Helical" evidence="9">
    <location>
        <begin position="313"/>
        <end position="337"/>
    </location>
</feature>
<feature type="compositionally biased region" description="Basic and acidic residues" evidence="8">
    <location>
        <begin position="26"/>
        <end position="37"/>
    </location>
</feature>
<organism evidence="10 11">
    <name type="scientific">Pseudarthrobacter enclensis</name>
    <dbReference type="NCBI Taxonomy" id="993070"/>
    <lineage>
        <taxon>Bacteria</taxon>
        <taxon>Bacillati</taxon>
        <taxon>Actinomycetota</taxon>
        <taxon>Actinomycetes</taxon>
        <taxon>Micrococcales</taxon>
        <taxon>Micrococcaceae</taxon>
        <taxon>Pseudarthrobacter</taxon>
    </lineage>
</organism>
<gene>
    <name evidence="10" type="ORF">AS031_09885</name>
</gene>
<dbReference type="PANTHER" id="PTHR30047">
    <property type="entry name" value="HIGH-AFFINITY CHOLINE TRANSPORT PROTEIN-RELATED"/>
    <property type="match status" value="1"/>
</dbReference>
<name>A0A0V8IQ95_9MICC</name>
<feature type="transmembrane region" description="Helical" evidence="9">
    <location>
        <begin position="63"/>
        <end position="82"/>
    </location>
</feature>
<comment type="similarity">
    <text evidence="2">Belongs to the BCCT transporter (TC 2.A.15) family.</text>
</comment>
<evidence type="ECO:0000256" key="9">
    <source>
        <dbReference type="SAM" id="Phobius"/>
    </source>
</evidence>
<keyword evidence="3" id="KW-0813">Transport</keyword>
<dbReference type="Pfam" id="PF02028">
    <property type="entry name" value="BCCT"/>
    <property type="match status" value="1"/>
</dbReference>
<proteinExistence type="inferred from homology"/>
<evidence type="ECO:0000256" key="2">
    <source>
        <dbReference type="ARBA" id="ARBA00005658"/>
    </source>
</evidence>
<evidence type="ECO:0000313" key="10">
    <source>
        <dbReference type="EMBL" id="KSU76889.1"/>
    </source>
</evidence>
<sequence>MAEELESRPGDQQPTAMIQRSTLGGTDRRRPAVDAENRPPVSSDELSKATAELIEERRPTVNWRVFAIASAIIFAFSAWAMLVPSEAQNTMKAVVAWIATNLGWFYVLTVTVVIGFVLWVALSREGKVRLGPDHSRPQYKLFTWVAMLFAAGVGIDMLFYSVTGPITQYMQPPAGEGQTAAAAQDAVVWTMFHYGIAGWAMYSLLGMAMGYFAYRWGMPLSIRAALYPLLGKRVRGGIGDTIDVVTLVGTVFGVATSMGIGVVLLNVGFSILFGLEEGLALQIALVIVAVVLTVAACTSGVDKGIRWISELNIWSAAAMLLYILVTGQTSFLLNAMVENIGRFLFTLPDRTLQTFAYEEGGSEWMAGWTLFFWAFWLAWGPFVGLFLARISRGRTLREFVIAAITAPVLCDFLIVSIFGNSAMHEVLGGNTEFAQLAMASPEEGWYALLNMFPGASFLIGLGTLSGMLFYLTSANSGAMVMSNFSSSIPDPSQDGAKWLRIFWAVLTALLTIAMLVAGGVTTMEYATLIFALPVTVIAWLVMASFSKALRMERAEREGQVLRRQSTAAHGGQVPDRTWRQRLASMRAYPSKKQVALFMEGTVRPALADVVKEFTRQGYQATLDLLPNPDAGISSHALVVSIPEHRDFHYQVQAVEAPVPMFGGRMSRQTDIYYRVEVFAQTGSEGYDLMGLSQQQVIDDVLDRYEAHLGFLTYSTQHDYASVLTPPVATGSMAVVEDDRGQSRQ</sequence>
<dbReference type="AlphaFoldDB" id="A0A0V8IQ95"/>
<evidence type="ECO:0000313" key="11">
    <source>
        <dbReference type="Proteomes" id="UP000053199"/>
    </source>
</evidence>
<evidence type="ECO:0000256" key="7">
    <source>
        <dbReference type="ARBA" id="ARBA00023136"/>
    </source>
</evidence>
<feature type="transmembrane region" description="Helical" evidence="9">
    <location>
        <begin position="365"/>
        <end position="387"/>
    </location>
</feature>